<dbReference type="Pfam" id="PF01036">
    <property type="entry name" value="Bac_rhodopsin"/>
    <property type="match status" value="1"/>
</dbReference>
<dbReference type="OrthoDB" id="536545at2759"/>
<evidence type="ECO:0000256" key="2">
    <source>
        <dbReference type="ARBA" id="ARBA00008130"/>
    </source>
</evidence>
<reference evidence="7 8" key="1">
    <citation type="journal article" date="2016" name="Mol. Biol. Evol.">
        <title>Comparative Genomics of Early-Diverging Mushroom-Forming Fungi Provides Insights into the Origins of Lignocellulose Decay Capabilities.</title>
        <authorList>
            <person name="Nagy L.G."/>
            <person name="Riley R."/>
            <person name="Tritt A."/>
            <person name="Adam C."/>
            <person name="Daum C."/>
            <person name="Floudas D."/>
            <person name="Sun H."/>
            <person name="Yadav J.S."/>
            <person name="Pangilinan J."/>
            <person name="Larsson K.H."/>
            <person name="Matsuura K."/>
            <person name="Barry K."/>
            <person name="Labutti K."/>
            <person name="Kuo R."/>
            <person name="Ohm R.A."/>
            <person name="Bhattacharya S.S."/>
            <person name="Shirouzu T."/>
            <person name="Yoshinaga Y."/>
            <person name="Martin F.M."/>
            <person name="Grigoriev I.V."/>
            <person name="Hibbett D.S."/>
        </authorList>
    </citation>
    <scope>NUCLEOTIDE SEQUENCE [LARGE SCALE GENOMIC DNA]</scope>
    <source>
        <strain evidence="7 8">TUFC12733</strain>
    </source>
</reference>
<evidence type="ECO:0000313" key="8">
    <source>
        <dbReference type="Proteomes" id="UP000076738"/>
    </source>
</evidence>
<comment type="subcellular location">
    <subcellularLocation>
        <location evidence="1">Membrane</location>
        <topology evidence="1">Multi-pass membrane protein</topology>
    </subcellularLocation>
</comment>
<evidence type="ECO:0000313" key="7">
    <source>
        <dbReference type="EMBL" id="KZO93128.1"/>
    </source>
</evidence>
<evidence type="ECO:0000256" key="6">
    <source>
        <dbReference type="SAM" id="Phobius"/>
    </source>
</evidence>
<dbReference type="PANTHER" id="PTHR28286">
    <property type="match status" value="1"/>
</dbReference>
<dbReference type="Proteomes" id="UP000076738">
    <property type="component" value="Unassembled WGS sequence"/>
</dbReference>
<accession>A0A167J0K9</accession>
<keyword evidence="5 6" id="KW-0472">Membrane</keyword>
<dbReference type="AlphaFoldDB" id="A0A167J0K9"/>
<name>A0A167J0K9_CALVF</name>
<feature type="transmembrane region" description="Helical" evidence="6">
    <location>
        <begin position="12"/>
        <end position="34"/>
    </location>
</feature>
<dbReference type="PRINTS" id="PR00251">
    <property type="entry name" value="BACTRLOPSIN"/>
</dbReference>
<keyword evidence="4 6" id="KW-1133">Transmembrane helix</keyword>
<evidence type="ECO:0000256" key="5">
    <source>
        <dbReference type="ARBA" id="ARBA00023136"/>
    </source>
</evidence>
<evidence type="ECO:0000256" key="4">
    <source>
        <dbReference type="ARBA" id="ARBA00022989"/>
    </source>
</evidence>
<evidence type="ECO:0000256" key="1">
    <source>
        <dbReference type="ARBA" id="ARBA00004141"/>
    </source>
</evidence>
<proteinExistence type="inferred from homology"/>
<dbReference type="GO" id="GO:0005783">
    <property type="term" value="C:endoplasmic reticulum"/>
    <property type="evidence" value="ECO:0007669"/>
    <property type="project" value="TreeGrafter"/>
</dbReference>
<dbReference type="PANTHER" id="PTHR28286:SF1">
    <property type="entry name" value="30 KDA HEAT SHOCK PROTEIN-RELATED"/>
    <property type="match status" value="1"/>
</dbReference>
<evidence type="ECO:0008006" key="9">
    <source>
        <dbReference type="Google" id="ProtNLM"/>
    </source>
</evidence>
<dbReference type="EMBL" id="KV417304">
    <property type="protein sequence ID" value="KZO93128.1"/>
    <property type="molecule type" value="Genomic_DNA"/>
</dbReference>
<feature type="transmembrane region" description="Helical" evidence="6">
    <location>
        <begin position="54"/>
        <end position="74"/>
    </location>
</feature>
<evidence type="ECO:0000256" key="3">
    <source>
        <dbReference type="ARBA" id="ARBA00022692"/>
    </source>
</evidence>
<dbReference type="GO" id="GO:0005886">
    <property type="term" value="C:plasma membrane"/>
    <property type="evidence" value="ECO:0007669"/>
    <property type="project" value="TreeGrafter"/>
</dbReference>
<keyword evidence="8" id="KW-1185">Reference proteome</keyword>
<dbReference type="Gene3D" id="1.20.1070.10">
    <property type="entry name" value="Rhodopsin 7-helix transmembrane proteins"/>
    <property type="match status" value="1"/>
</dbReference>
<keyword evidence="3 6" id="KW-0812">Transmembrane</keyword>
<dbReference type="SUPFAM" id="SSF81321">
    <property type="entry name" value="Family A G protein-coupled receptor-like"/>
    <property type="match status" value="1"/>
</dbReference>
<sequence>MILCVYRLPRVWYILLGPARTTTLLSILSFLWLLHPIAWGLSDGGNVIHPDSEMVFYSILDILAKPVFIFIHIASLRGVDMSRFGLTGVGVGGISAIQGTKTGEFFNEKRGANTAGAAPVNRPLDALPDDTA</sequence>
<gene>
    <name evidence="7" type="ORF">CALVIDRAFT_566839</name>
</gene>
<comment type="similarity">
    <text evidence="2">Belongs to the archaeal/bacterial/fungal opsin family.</text>
</comment>
<protein>
    <recommendedName>
        <fullName evidence="9">Family A G protein-coupled receptor-like protein</fullName>
    </recommendedName>
</protein>
<organism evidence="7 8">
    <name type="scientific">Calocera viscosa (strain TUFC12733)</name>
    <dbReference type="NCBI Taxonomy" id="1330018"/>
    <lineage>
        <taxon>Eukaryota</taxon>
        <taxon>Fungi</taxon>
        <taxon>Dikarya</taxon>
        <taxon>Basidiomycota</taxon>
        <taxon>Agaricomycotina</taxon>
        <taxon>Dacrymycetes</taxon>
        <taxon>Dacrymycetales</taxon>
        <taxon>Dacrymycetaceae</taxon>
        <taxon>Calocera</taxon>
    </lineage>
</organism>
<dbReference type="InterPro" id="IPR001425">
    <property type="entry name" value="Arc/bac/fun_rhodopsins"/>
</dbReference>